<dbReference type="PROSITE" id="PS50294">
    <property type="entry name" value="WD_REPEATS_REGION"/>
    <property type="match status" value="5"/>
</dbReference>
<dbReference type="RefSeq" id="WP_027844023.1">
    <property type="nucleotide sequence ID" value="NZ_LMTZ01000118.1"/>
</dbReference>
<keyword evidence="2" id="KW-0677">Repeat</keyword>
<dbReference type="AlphaFoldDB" id="A0A0V7ZHT6"/>
<dbReference type="PROSITE" id="PS50082">
    <property type="entry name" value="WD_REPEATS_2"/>
    <property type="match status" value="6"/>
</dbReference>
<dbReference type="OrthoDB" id="494465at2"/>
<dbReference type="EMBL" id="LMTZ01000118">
    <property type="protein sequence ID" value="KST64626.1"/>
    <property type="molecule type" value="Genomic_DNA"/>
</dbReference>
<reference evidence="4 6" key="1">
    <citation type="journal article" date="2015" name="Genome Announc.">
        <title>Draft Genome of the Euendolithic (true boring) Cyanobacterium Mastigocoleus testarum strain BC008.</title>
        <authorList>
            <person name="Guida B.S."/>
            <person name="Garcia-Pichel F."/>
        </authorList>
    </citation>
    <scope>NUCLEOTIDE SEQUENCE [LARGE SCALE GENOMIC DNA]</scope>
    <source>
        <strain evidence="4 6">BC008</strain>
    </source>
</reference>
<organism evidence="4 6">
    <name type="scientific">Mastigocoleus testarum BC008</name>
    <dbReference type="NCBI Taxonomy" id="371196"/>
    <lineage>
        <taxon>Bacteria</taxon>
        <taxon>Bacillati</taxon>
        <taxon>Cyanobacteriota</taxon>
        <taxon>Cyanophyceae</taxon>
        <taxon>Nostocales</taxon>
        <taxon>Hapalosiphonaceae</taxon>
        <taxon>Mastigocoleus</taxon>
    </lineage>
</organism>
<comment type="caution">
    <text evidence="4">The sequence shown here is derived from an EMBL/GenBank/DDBJ whole genome shotgun (WGS) entry which is preliminary data.</text>
</comment>
<evidence type="ECO:0000256" key="1">
    <source>
        <dbReference type="ARBA" id="ARBA00022574"/>
    </source>
</evidence>
<protein>
    <submittedName>
        <fullName evidence="4">Uncharacterized protein</fullName>
    </submittedName>
</protein>
<dbReference type="InterPro" id="IPR036322">
    <property type="entry name" value="WD40_repeat_dom_sf"/>
</dbReference>
<dbReference type="SMART" id="SM00320">
    <property type="entry name" value="WD40"/>
    <property type="match status" value="7"/>
</dbReference>
<dbReference type="Proteomes" id="UP000053372">
    <property type="component" value="Unassembled WGS sequence"/>
</dbReference>
<dbReference type="InterPro" id="IPR015943">
    <property type="entry name" value="WD40/YVTN_repeat-like_dom_sf"/>
</dbReference>
<dbReference type="EMBL" id="LMTZ01000129">
    <property type="protein sequence ID" value="KST63916.1"/>
    <property type="molecule type" value="Genomic_DNA"/>
</dbReference>
<dbReference type="PANTHER" id="PTHR22847">
    <property type="entry name" value="WD40 REPEAT PROTEIN"/>
    <property type="match status" value="1"/>
</dbReference>
<feature type="repeat" description="WD" evidence="3">
    <location>
        <begin position="378"/>
        <end position="419"/>
    </location>
</feature>
<proteinExistence type="predicted"/>
<dbReference type="InterPro" id="IPR020472">
    <property type="entry name" value="WD40_PAC1"/>
</dbReference>
<dbReference type="InterPro" id="IPR001680">
    <property type="entry name" value="WD40_rpt"/>
</dbReference>
<evidence type="ECO:0000256" key="3">
    <source>
        <dbReference type="PROSITE-ProRule" id="PRU00221"/>
    </source>
</evidence>
<evidence type="ECO:0000313" key="5">
    <source>
        <dbReference type="EMBL" id="KST64626.1"/>
    </source>
</evidence>
<feature type="repeat" description="WD" evidence="3">
    <location>
        <begin position="518"/>
        <end position="559"/>
    </location>
</feature>
<dbReference type="PROSITE" id="PS00678">
    <property type="entry name" value="WD_REPEATS_1"/>
    <property type="match status" value="2"/>
</dbReference>
<dbReference type="PRINTS" id="PR00320">
    <property type="entry name" value="GPROTEINBRPT"/>
</dbReference>
<dbReference type="SUPFAM" id="SSF50978">
    <property type="entry name" value="WD40 repeat-like"/>
    <property type="match status" value="1"/>
</dbReference>
<feature type="repeat" description="WD" evidence="3">
    <location>
        <begin position="336"/>
        <end position="377"/>
    </location>
</feature>
<name>A0A0V7ZHT6_9CYAN</name>
<feature type="repeat" description="WD" evidence="3">
    <location>
        <begin position="560"/>
        <end position="594"/>
    </location>
</feature>
<sequence>MDWISLLKAQQVDFLRRIKKPKINNLYLLDSQVKGCHAEVMELGSESLAELCEVARQQAEIIARNPPPIPPDYPESPDWAIPFEEYFQQQAQDYLVREQIVEQVISQRLGKLIKKVSQDTLKNMVLDDEGNLLTESKFPYFLNGNSSYGVQVYVTDGTSFNGIKKDKIRWSVTQEDVKNSQLLIFLCLFNPLVSKVSYNKKVVIAGFLPTNLIELGDPKLLIAPSNLLYVGGLHWYLESLKKPKDIPPAQTNDVVTLENIQALPSGHDCKNIIGDWECWQTLRGHTRGINCLVYIPQRKNNGNLPILASGSRGEVKLWDFTKGELISTLSEYPWTVSGLVDEVKTLAFNHDGQLLVSGGADSTIKIWHVGARDLIDILHKHNGIVRCVAFTPDTKMLVTGGDDRKILFWDLVDRLVVATLSLDDNAAHALAISPASTISPEGNGKVLVTGSYRKIKVWRINCEGKENLDIPLLYSFTAHSHIVTSLTISADGKYLISGSRDRTIKIWNLETAELLHTLKGHQDGVDAIALSADGKIIASGSADNTIKIWHLETGQLLATFSGHSSAVSALLFTPSGDKLISGSLDQTIKIWQRN</sequence>
<feature type="repeat" description="WD" evidence="3">
    <location>
        <begin position="282"/>
        <end position="328"/>
    </location>
</feature>
<dbReference type="CDD" id="cd00200">
    <property type="entry name" value="WD40"/>
    <property type="match status" value="1"/>
</dbReference>
<feature type="repeat" description="WD" evidence="3">
    <location>
        <begin position="476"/>
        <end position="517"/>
    </location>
</feature>
<dbReference type="Pfam" id="PF00400">
    <property type="entry name" value="WD40"/>
    <property type="match status" value="6"/>
</dbReference>
<evidence type="ECO:0000313" key="4">
    <source>
        <dbReference type="EMBL" id="KST63916.1"/>
    </source>
</evidence>
<dbReference type="InterPro" id="IPR019775">
    <property type="entry name" value="WD40_repeat_CS"/>
</dbReference>
<dbReference type="PANTHER" id="PTHR22847:SF637">
    <property type="entry name" value="WD REPEAT DOMAIN 5B"/>
    <property type="match status" value="1"/>
</dbReference>
<evidence type="ECO:0000256" key="2">
    <source>
        <dbReference type="ARBA" id="ARBA00022737"/>
    </source>
</evidence>
<keyword evidence="6" id="KW-1185">Reference proteome</keyword>
<gene>
    <name evidence="4" type="ORF">BC008_39625</name>
    <name evidence="5" type="ORF">BC008_40600</name>
</gene>
<keyword evidence="1 3" id="KW-0853">WD repeat</keyword>
<accession>A0A0V7ZHT6</accession>
<evidence type="ECO:0000313" key="6">
    <source>
        <dbReference type="Proteomes" id="UP000053372"/>
    </source>
</evidence>
<dbReference type="Gene3D" id="2.130.10.10">
    <property type="entry name" value="YVTN repeat-like/Quinoprotein amine dehydrogenase"/>
    <property type="match status" value="2"/>
</dbReference>